<keyword evidence="2" id="KW-1185">Reference proteome</keyword>
<sequence length="95" mass="10563">MEDGGWRMYSCSWVYIDTRLGWWHGSEGVLWSMVDGCVRFGVADPMDDGWQAGRQAMDSGYEVVDLPACRTAGTGLKLGARCLAGEHRFLFVIVV</sequence>
<organism evidence="3">
    <name type="scientific">Anisakis simplex</name>
    <name type="common">Herring worm</name>
    <dbReference type="NCBI Taxonomy" id="6269"/>
    <lineage>
        <taxon>Eukaryota</taxon>
        <taxon>Metazoa</taxon>
        <taxon>Ecdysozoa</taxon>
        <taxon>Nematoda</taxon>
        <taxon>Chromadorea</taxon>
        <taxon>Rhabditida</taxon>
        <taxon>Spirurina</taxon>
        <taxon>Ascaridomorpha</taxon>
        <taxon>Ascaridoidea</taxon>
        <taxon>Anisakidae</taxon>
        <taxon>Anisakis</taxon>
        <taxon>Anisakis simplex complex</taxon>
    </lineage>
</organism>
<dbReference type="EMBL" id="UYRR01023019">
    <property type="protein sequence ID" value="VDK32091.1"/>
    <property type="molecule type" value="Genomic_DNA"/>
</dbReference>
<protein>
    <submittedName>
        <fullName evidence="3">RNase H domain-containing protein</fullName>
    </submittedName>
</protein>
<dbReference type="Proteomes" id="UP000267096">
    <property type="component" value="Unassembled WGS sequence"/>
</dbReference>
<dbReference type="WBParaSite" id="ASIM_0000870701-mRNA-1">
    <property type="protein sequence ID" value="ASIM_0000870701-mRNA-1"/>
    <property type="gene ID" value="ASIM_0000870701"/>
</dbReference>
<evidence type="ECO:0000313" key="1">
    <source>
        <dbReference type="EMBL" id="VDK32091.1"/>
    </source>
</evidence>
<gene>
    <name evidence="1" type="ORF">ASIM_LOCUS8458</name>
</gene>
<accession>A0A0M3JM25</accession>
<name>A0A0M3JM25_ANISI</name>
<reference evidence="3" key="1">
    <citation type="submission" date="2017-02" db="UniProtKB">
        <authorList>
            <consortium name="WormBaseParasite"/>
        </authorList>
    </citation>
    <scope>IDENTIFICATION</scope>
</reference>
<reference evidence="1 2" key="2">
    <citation type="submission" date="2018-11" db="EMBL/GenBank/DDBJ databases">
        <authorList>
            <consortium name="Pathogen Informatics"/>
        </authorList>
    </citation>
    <scope>NUCLEOTIDE SEQUENCE [LARGE SCALE GENOMIC DNA]</scope>
</reference>
<proteinExistence type="predicted"/>
<dbReference type="AlphaFoldDB" id="A0A0M3JM25"/>
<evidence type="ECO:0000313" key="2">
    <source>
        <dbReference type="Proteomes" id="UP000267096"/>
    </source>
</evidence>
<evidence type="ECO:0000313" key="3">
    <source>
        <dbReference type="WBParaSite" id="ASIM_0000870701-mRNA-1"/>
    </source>
</evidence>